<proteinExistence type="inferred from homology"/>
<dbReference type="AlphaFoldDB" id="X0XXX9"/>
<feature type="non-terminal residue" evidence="2">
    <location>
        <position position="150"/>
    </location>
</feature>
<dbReference type="InterPro" id="IPR043131">
    <property type="entry name" value="BCAT-like_N"/>
</dbReference>
<protein>
    <recommendedName>
        <fullName evidence="3">D-amino acid aminotransferase</fullName>
    </recommendedName>
</protein>
<evidence type="ECO:0000256" key="1">
    <source>
        <dbReference type="ARBA" id="ARBA00009320"/>
    </source>
</evidence>
<dbReference type="InterPro" id="IPR050571">
    <property type="entry name" value="Class-IV_PLP-Dep_Aminotrnsfr"/>
</dbReference>
<dbReference type="PANTHER" id="PTHR42743:SF10">
    <property type="entry name" value="D-ALANINE AMINOTRANSFERASE"/>
    <property type="match status" value="1"/>
</dbReference>
<dbReference type="GO" id="GO:0003824">
    <property type="term" value="F:catalytic activity"/>
    <property type="evidence" value="ECO:0007669"/>
    <property type="project" value="InterPro"/>
</dbReference>
<name>X0XXX9_9ZZZZ</name>
<dbReference type="EMBL" id="BARS01046126">
    <property type="protein sequence ID" value="GAG40032.1"/>
    <property type="molecule type" value="Genomic_DNA"/>
</dbReference>
<comment type="similarity">
    <text evidence="1">Belongs to the class-IV pyridoxal-phosphate-dependent aminotransferase family.</text>
</comment>
<sequence>MDTAYFKGEFMPVEEIHVSPLDRGYLLGDGVYEVVPVYGGHLFCIEAHLSRLERSLAAIAIEDPYDRSAWIGLLQDLVARNGVGEGSVYFQVTRGEAPRNHAFPEGVAPIVFAMAKPMASRSSPIPIAAVSRPDNRWSRCDIKSIALLPN</sequence>
<dbReference type="Gene3D" id="3.30.470.10">
    <property type="match status" value="1"/>
</dbReference>
<accession>X0XXX9</accession>
<evidence type="ECO:0000313" key="2">
    <source>
        <dbReference type="EMBL" id="GAG40032.1"/>
    </source>
</evidence>
<dbReference type="PANTHER" id="PTHR42743">
    <property type="entry name" value="AMINO-ACID AMINOTRANSFERASE"/>
    <property type="match status" value="1"/>
</dbReference>
<comment type="caution">
    <text evidence="2">The sequence shown here is derived from an EMBL/GenBank/DDBJ whole genome shotgun (WGS) entry which is preliminary data.</text>
</comment>
<dbReference type="SUPFAM" id="SSF56752">
    <property type="entry name" value="D-aminoacid aminotransferase-like PLP-dependent enzymes"/>
    <property type="match status" value="1"/>
</dbReference>
<dbReference type="InterPro" id="IPR001544">
    <property type="entry name" value="Aminotrans_IV"/>
</dbReference>
<reference evidence="2" key="1">
    <citation type="journal article" date="2014" name="Front. Microbiol.">
        <title>High frequency of phylogenetically diverse reductive dehalogenase-homologous genes in deep subseafloor sedimentary metagenomes.</title>
        <authorList>
            <person name="Kawai M."/>
            <person name="Futagami T."/>
            <person name="Toyoda A."/>
            <person name="Takaki Y."/>
            <person name="Nishi S."/>
            <person name="Hori S."/>
            <person name="Arai W."/>
            <person name="Tsubouchi T."/>
            <person name="Morono Y."/>
            <person name="Uchiyama I."/>
            <person name="Ito T."/>
            <person name="Fujiyama A."/>
            <person name="Inagaki F."/>
            <person name="Takami H."/>
        </authorList>
    </citation>
    <scope>NUCLEOTIDE SEQUENCE</scope>
    <source>
        <strain evidence="2">Expedition CK06-06</strain>
    </source>
</reference>
<gene>
    <name evidence="2" type="ORF">S01H1_69467</name>
</gene>
<dbReference type="InterPro" id="IPR036038">
    <property type="entry name" value="Aminotransferase-like"/>
</dbReference>
<dbReference type="GO" id="GO:0046394">
    <property type="term" value="P:carboxylic acid biosynthetic process"/>
    <property type="evidence" value="ECO:0007669"/>
    <property type="project" value="UniProtKB-ARBA"/>
</dbReference>
<organism evidence="2">
    <name type="scientific">marine sediment metagenome</name>
    <dbReference type="NCBI Taxonomy" id="412755"/>
    <lineage>
        <taxon>unclassified sequences</taxon>
        <taxon>metagenomes</taxon>
        <taxon>ecological metagenomes</taxon>
    </lineage>
</organism>
<dbReference type="GO" id="GO:0005829">
    <property type="term" value="C:cytosol"/>
    <property type="evidence" value="ECO:0007669"/>
    <property type="project" value="TreeGrafter"/>
</dbReference>
<evidence type="ECO:0008006" key="3">
    <source>
        <dbReference type="Google" id="ProtNLM"/>
    </source>
</evidence>
<dbReference type="Pfam" id="PF01063">
    <property type="entry name" value="Aminotran_4"/>
    <property type="match status" value="1"/>
</dbReference>